<proteinExistence type="predicted"/>
<dbReference type="HOGENOM" id="CLU_166003_0_0_6"/>
<dbReference type="AlphaFoldDB" id="A0A0H2V712"/>
<sequence>MLGACFYSWGTSFYYGFPWWGAELVLMMWPEACFMLLQSSLYSLLDGEQVLFSFWELNKKQYEGFEFYQIFSGNIVASCSSCSGVSSNSSAHYARCTDFMRHYSLNNYAACQLGRQACLS</sequence>
<evidence type="ECO:0000313" key="1">
    <source>
        <dbReference type="EMBL" id="AAN79732.1"/>
    </source>
</evidence>
<accession>A0A0H2V712</accession>
<evidence type="ECO:0000313" key="2">
    <source>
        <dbReference type="Proteomes" id="UP000001410"/>
    </source>
</evidence>
<dbReference type="KEGG" id="ecc:c1258"/>
<reference evidence="1 2" key="1">
    <citation type="journal article" date="2002" name="Proc. Natl. Acad. Sci. U.S.A.">
        <title>Extensive mosaic structure revealed by the complete genome sequence of uropathogenic Escherichia coli.</title>
        <authorList>
            <person name="Welch R.A."/>
            <person name="Burland V."/>
            <person name="Plunkett G.III."/>
            <person name="Redford P."/>
            <person name="Roesch P."/>
            <person name="Rasko D."/>
            <person name="Buckles E.L."/>
            <person name="Liou S.R."/>
            <person name="Boutin A."/>
            <person name="Hackett J."/>
            <person name="Stroud D."/>
            <person name="Mayhew G.F."/>
            <person name="Rose D.J."/>
            <person name="Zhou S."/>
            <person name="Schwartz D.C."/>
            <person name="Perna N.T."/>
            <person name="Mobley H.L."/>
            <person name="Donnenberg M.S."/>
            <person name="Blattner F.R."/>
        </authorList>
    </citation>
    <scope>NUCLEOTIDE SEQUENCE [LARGE SCALE GENOMIC DNA]</scope>
    <source>
        <strain evidence="2">CFT073 / ATCC 700928 / UPEC</strain>
    </source>
</reference>
<dbReference type="EMBL" id="AE014075">
    <property type="protein sequence ID" value="AAN79732.1"/>
    <property type="molecule type" value="Genomic_DNA"/>
</dbReference>
<gene>
    <name evidence="1" type="ordered locus">c1258</name>
</gene>
<protein>
    <submittedName>
        <fullName evidence="1">Uncharacterized protein</fullName>
    </submittedName>
</protein>
<organism evidence="1 2">
    <name type="scientific">Escherichia coli O6:H1 (strain CFT073 / ATCC 700928 / UPEC)</name>
    <dbReference type="NCBI Taxonomy" id="199310"/>
    <lineage>
        <taxon>Bacteria</taxon>
        <taxon>Pseudomonadati</taxon>
        <taxon>Pseudomonadota</taxon>
        <taxon>Gammaproteobacteria</taxon>
        <taxon>Enterobacterales</taxon>
        <taxon>Enterobacteriaceae</taxon>
        <taxon>Escherichia</taxon>
    </lineage>
</organism>
<name>A0A0H2V712_ECOL6</name>
<dbReference type="Proteomes" id="UP000001410">
    <property type="component" value="Chromosome"/>
</dbReference>
<keyword evidence="2" id="KW-1185">Reference proteome</keyword>